<dbReference type="EMBL" id="FNLC01000001">
    <property type="protein sequence ID" value="SDQ57050.1"/>
    <property type="molecule type" value="Genomic_DNA"/>
</dbReference>
<proteinExistence type="predicted"/>
<organism evidence="2 3">
    <name type="scientific">Natronobacterium texcoconense</name>
    <dbReference type="NCBI Taxonomy" id="1095778"/>
    <lineage>
        <taxon>Archaea</taxon>
        <taxon>Methanobacteriati</taxon>
        <taxon>Methanobacteriota</taxon>
        <taxon>Stenosarchaea group</taxon>
        <taxon>Halobacteria</taxon>
        <taxon>Halobacteriales</taxon>
        <taxon>Natrialbaceae</taxon>
        <taxon>Natronobacterium</taxon>
    </lineage>
</organism>
<evidence type="ECO:0000313" key="3">
    <source>
        <dbReference type="Proteomes" id="UP000198848"/>
    </source>
</evidence>
<feature type="region of interest" description="Disordered" evidence="1">
    <location>
        <begin position="53"/>
        <end position="88"/>
    </location>
</feature>
<feature type="compositionally biased region" description="Polar residues" evidence="1">
    <location>
        <begin position="78"/>
        <end position="88"/>
    </location>
</feature>
<name>A0A1H1BZ51_NATTX</name>
<dbReference type="STRING" id="1095778.SAMN04489842_1204"/>
<accession>A0A1H1BZ51</accession>
<evidence type="ECO:0000256" key="1">
    <source>
        <dbReference type="SAM" id="MobiDB-lite"/>
    </source>
</evidence>
<dbReference type="OrthoDB" id="162765at2157"/>
<dbReference type="AlphaFoldDB" id="A0A1H1BZ51"/>
<dbReference type="Proteomes" id="UP000198848">
    <property type="component" value="Unassembled WGS sequence"/>
</dbReference>
<gene>
    <name evidence="2" type="ORF">SAMN04489842_1204</name>
</gene>
<feature type="compositionally biased region" description="Basic and acidic residues" evidence="1">
    <location>
        <begin position="53"/>
        <end position="77"/>
    </location>
</feature>
<keyword evidence="3" id="KW-1185">Reference proteome</keyword>
<protein>
    <submittedName>
        <fullName evidence="2">Uncharacterized protein</fullName>
    </submittedName>
</protein>
<sequence>MRYPTVDWQCRLYGHDWHHPWSHEVVVTETDGPIYPLRCIRCADVRLLDREGTRWHPDDEDGPSIHEETLEFDHEDGSPNSRFRSVEQ</sequence>
<evidence type="ECO:0000313" key="2">
    <source>
        <dbReference type="EMBL" id="SDQ57050.1"/>
    </source>
</evidence>
<reference evidence="3" key="1">
    <citation type="submission" date="2016-10" db="EMBL/GenBank/DDBJ databases">
        <authorList>
            <person name="Varghese N."/>
            <person name="Submissions S."/>
        </authorList>
    </citation>
    <scope>NUCLEOTIDE SEQUENCE [LARGE SCALE GENOMIC DNA]</scope>
    <source>
        <strain evidence="3">DSM 24767</strain>
    </source>
</reference>
<dbReference type="RefSeq" id="WP_090378726.1">
    <property type="nucleotide sequence ID" value="NZ_FNLC01000001.1"/>
</dbReference>